<evidence type="ECO:0000313" key="4">
    <source>
        <dbReference type="Proteomes" id="UP000031030"/>
    </source>
</evidence>
<feature type="domain" description="PNPLA" evidence="2">
    <location>
        <begin position="5"/>
        <end position="232"/>
    </location>
</feature>
<dbReference type="Gene3D" id="3.40.1090.10">
    <property type="entry name" value="Cytosolic phospholipase A2 catalytic domain"/>
    <property type="match status" value="2"/>
</dbReference>
<comment type="caution">
    <text evidence="3">The sequence shown here is derived from an EMBL/GenBank/DDBJ whole genome shotgun (WGS) entry which is preliminary data.</text>
</comment>
<dbReference type="EMBL" id="JTDK01000005">
    <property type="protein sequence ID" value="KHK99151.1"/>
    <property type="molecule type" value="Genomic_DNA"/>
</dbReference>
<protein>
    <recommendedName>
        <fullName evidence="2">PNPLA domain-containing protein</fullName>
    </recommendedName>
</protein>
<dbReference type="InterPro" id="IPR016035">
    <property type="entry name" value="Acyl_Trfase/lysoPLipase"/>
</dbReference>
<sequence length="305" mass="31120">MENALVLGSGGITGIAWTLGVLSTWARGPFDVVLGSSAGAFAGALLEAPEAFAQACERVSHPDSSSARRDLALALGGAAPRLLSAPGPLGDPLARAWIVGTVTRRFAASAGSGPRALGAGARAIRKQLAIRPLDDVDVRALAMLAAGRRRAAGPGWVAYWQAQLGDAEWPGELQIVAIDSRTGARHVFDRDAGVPLARAVAASTAIPALVGAMPIGDSAYFDAGILDTTSADLVAGADAVTVIAPYPRPPIDTRVAELRAGGTEVTLLTPSDLAVLGLGQQRLDAAGQRASFELGLRDGRMLPAG</sequence>
<dbReference type="SUPFAM" id="SSF52151">
    <property type="entry name" value="FabD/lysophospholipase-like"/>
    <property type="match status" value="1"/>
</dbReference>
<evidence type="ECO:0000256" key="1">
    <source>
        <dbReference type="ARBA" id="ARBA00023098"/>
    </source>
</evidence>
<name>A0A0B2ABZ2_9MICO</name>
<reference evidence="3 4" key="1">
    <citation type="submission" date="2014-11" db="EMBL/GenBank/DDBJ databases">
        <title>Genome sequence of Microbacterium mangrovi MUSC 115(T).</title>
        <authorList>
            <person name="Lee L.-H."/>
        </authorList>
    </citation>
    <scope>NUCLEOTIDE SEQUENCE [LARGE SCALE GENOMIC DNA]</scope>
    <source>
        <strain evidence="3 4">MUSC 115</strain>
    </source>
</reference>
<dbReference type="RefSeq" id="WP_039396211.1">
    <property type="nucleotide sequence ID" value="NZ_JTDK01000005.1"/>
</dbReference>
<dbReference type="Proteomes" id="UP000031030">
    <property type="component" value="Unassembled WGS sequence"/>
</dbReference>
<proteinExistence type="predicted"/>
<dbReference type="GO" id="GO:0006629">
    <property type="term" value="P:lipid metabolic process"/>
    <property type="evidence" value="ECO:0007669"/>
    <property type="project" value="UniProtKB-KW"/>
</dbReference>
<keyword evidence="1" id="KW-0443">Lipid metabolism</keyword>
<accession>A0A0B2ABZ2</accession>
<dbReference type="InterPro" id="IPR002641">
    <property type="entry name" value="PNPLA_dom"/>
</dbReference>
<dbReference type="AlphaFoldDB" id="A0A0B2ABZ2"/>
<evidence type="ECO:0000313" key="3">
    <source>
        <dbReference type="EMBL" id="KHK99151.1"/>
    </source>
</evidence>
<dbReference type="STRING" id="1348253.LK09_03840"/>
<keyword evidence="4" id="KW-1185">Reference proteome</keyword>
<evidence type="ECO:0000259" key="2">
    <source>
        <dbReference type="Pfam" id="PF01734"/>
    </source>
</evidence>
<gene>
    <name evidence="3" type="ORF">LK09_03840</name>
</gene>
<organism evidence="3 4">
    <name type="scientific">Microbacterium mangrovi</name>
    <dbReference type="NCBI Taxonomy" id="1348253"/>
    <lineage>
        <taxon>Bacteria</taxon>
        <taxon>Bacillati</taxon>
        <taxon>Actinomycetota</taxon>
        <taxon>Actinomycetes</taxon>
        <taxon>Micrococcales</taxon>
        <taxon>Microbacteriaceae</taxon>
        <taxon>Microbacterium</taxon>
    </lineage>
</organism>
<dbReference type="Pfam" id="PF01734">
    <property type="entry name" value="Patatin"/>
    <property type="match status" value="1"/>
</dbReference>